<sequence length="143" mass="15739">MARVEIELPERFAFRTVLPVRVTDLNFAAHVGHDRLLSLAHEARAQLFAAHGWSELDVAGVGIVIADVAAVYLAEARYGMTLVVEVAVTNLRTRACDLYYRLTRQDTGAEIARAKTGIVFLDYRTGKVAHLPQVFREAFAAAG</sequence>
<dbReference type="PANTHER" id="PTHR31793">
    <property type="entry name" value="4-HYDROXYBENZOYL-COA THIOESTERASE FAMILY MEMBER"/>
    <property type="match status" value="1"/>
</dbReference>
<reference evidence="4" key="1">
    <citation type="journal article" date="2020" name="Appl. Environ. Microbiol.">
        <title>Diazotrophic Anaeromyxobacter Isolates from Soils.</title>
        <authorList>
            <person name="Masuda Y."/>
            <person name="Yamanaka H."/>
            <person name="Xu Z.X."/>
            <person name="Shiratori Y."/>
            <person name="Aono T."/>
            <person name="Amachi S."/>
            <person name="Senoo K."/>
            <person name="Itoh H."/>
        </authorList>
    </citation>
    <scope>NUCLEOTIDE SEQUENCE [LARGE SCALE GENOMIC DNA]</scope>
    <source>
        <strain evidence="4">R267</strain>
    </source>
</reference>
<keyword evidence="4" id="KW-1185">Reference proteome</keyword>
<dbReference type="Pfam" id="PF13279">
    <property type="entry name" value="4HBT_2"/>
    <property type="match status" value="1"/>
</dbReference>
<dbReference type="RefSeq" id="WP_176063995.1">
    <property type="nucleotide sequence ID" value="NZ_BJTG01000003.1"/>
</dbReference>
<dbReference type="EMBL" id="BJTG01000003">
    <property type="protein sequence ID" value="GEJ56476.1"/>
    <property type="molecule type" value="Genomic_DNA"/>
</dbReference>
<dbReference type="PANTHER" id="PTHR31793:SF27">
    <property type="entry name" value="NOVEL THIOESTERASE SUPERFAMILY DOMAIN AND SAPOSIN A-TYPE DOMAIN CONTAINING PROTEIN (0610012H03RIK)"/>
    <property type="match status" value="1"/>
</dbReference>
<proteinExistence type="inferred from homology"/>
<dbReference type="Proteomes" id="UP000503640">
    <property type="component" value="Unassembled WGS sequence"/>
</dbReference>
<comment type="similarity">
    <text evidence="1">Belongs to the 4-hydroxybenzoyl-CoA thioesterase family.</text>
</comment>
<dbReference type="InterPro" id="IPR029069">
    <property type="entry name" value="HotDog_dom_sf"/>
</dbReference>
<dbReference type="GO" id="GO:0047617">
    <property type="term" value="F:fatty acyl-CoA hydrolase activity"/>
    <property type="evidence" value="ECO:0007669"/>
    <property type="project" value="TreeGrafter"/>
</dbReference>
<name>A0A7I9VJ82_9BACT</name>
<dbReference type="CDD" id="cd00586">
    <property type="entry name" value="4HBT"/>
    <property type="match status" value="1"/>
</dbReference>
<keyword evidence="2" id="KW-0378">Hydrolase</keyword>
<evidence type="ECO:0000256" key="1">
    <source>
        <dbReference type="ARBA" id="ARBA00005953"/>
    </source>
</evidence>
<organism evidence="3 4">
    <name type="scientific">Anaeromyxobacter diazotrophicus</name>
    <dbReference type="NCBI Taxonomy" id="2590199"/>
    <lineage>
        <taxon>Bacteria</taxon>
        <taxon>Pseudomonadati</taxon>
        <taxon>Myxococcota</taxon>
        <taxon>Myxococcia</taxon>
        <taxon>Myxococcales</taxon>
        <taxon>Cystobacterineae</taxon>
        <taxon>Anaeromyxobacteraceae</taxon>
        <taxon>Anaeromyxobacter</taxon>
    </lineage>
</organism>
<comment type="caution">
    <text evidence="3">The sequence shown here is derived from an EMBL/GenBank/DDBJ whole genome shotgun (WGS) entry which is preliminary data.</text>
</comment>
<gene>
    <name evidence="3" type="ORF">AMYX_12170</name>
</gene>
<evidence type="ECO:0000256" key="2">
    <source>
        <dbReference type="ARBA" id="ARBA00022801"/>
    </source>
</evidence>
<dbReference type="SUPFAM" id="SSF54637">
    <property type="entry name" value="Thioesterase/thiol ester dehydrase-isomerase"/>
    <property type="match status" value="1"/>
</dbReference>
<dbReference type="Gene3D" id="3.10.129.10">
    <property type="entry name" value="Hotdog Thioesterase"/>
    <property type="match status" value="1"/>
</dbReference>
<evidence type="ECO:0000313" key="3">
    <source>
        <dbReference type="EMBL" id="GEJ56476.1"/>
    </source>
</evidence>
<protein>
    <submittedName>
        <fullName evidence="3">Thioesterase</fullName>
    </submittedName>
</protein>
<dbReference type="InterPro" id="IPR050563">
    <property type="entry name" value="4-hydroxybenzoyl-CoA_TE"/>
</dbReference>
<dbReference type="AlphaFoldDB" id="A0A7I9VJ82"/>
<evidence type="ECO:0000313" key="4">
    <source>
        <dbReference type="Proteomes" id="UP000503640"/>
    </source>
</evidence>
<accession>A0A7I9VJ82</accession>